<protein>
    <submittedName>
        <fullName evidence="2">Uncharacterized protein</fullName>
    </submittedName>
</protein>
<feature type="compositionally biased region" description="Low complexity" evidence="1">
    <location>
        <begin position="9"/>
        <end position="21"/>
    </location>
</feature>
<dbReference type="AlphaFoldDB" id="C0PNG9"/>
<reference evidence="2" key="1">
    <citation type="journal article" date="2009" name="PLoS Genet.">
        <title>Sequencing, mapping, and analysis of 27,455 maize full-length cDNAs.</title>
        <authorList>
            <person name="Soderlund C."/>
            <person name="Descour A."/>
            <person name="Kudrna D."/>
            <person name="Bomhoff M."/>
            <person name="Boyd L."/>
            <person name="Currie J."/>
            <person name="Angelova A."/>
            <person name="Collura K."/>
            <person name="Wissotski M."/>
            <person name="Ashley E."/>
            <person name="Morrow D."/>
            <person name="Fernandes J."/>
            <person name="Walbot V."/>
            <person name="Yu Y."/>
        </authorList>
    </citation>
    <scope>NUCLEOTIDE SEQUENCE</scope>
    <source>
        <strain evidence="2">B73</strain>
    </source>
</reference>
<sequence length="63" mass="6813">MRRRCCGTSRSPSSGLMSSSSDGQRTTLHANSNPAWLVWSFGVTAAHAHASACMCWAVSKQER</sequence>
<evidence type="ECO:0000256" key="1">
    <source>
        <dbReference type="SAM" id="MobiDB-lite"/>
    </source>
</evidence>
<feature type="region of interest" description="Disordered" evidence="1">
    <location>
        <begin position="1"/>
        <end position="26"/>
    </location>
</feature>
<organism evidence="2">
    <name type="scientific">Zea mays</name>
    <name type="common">Maize</name>
    <dbReference type="NCBI Taxonomy" id="4577"/>
    <lineage>
        <taxon>Eukaryota</taxon>
        <taxon>Viridiplantae</taxon>
        <taxon>Streptophyta</taxon>
        <taxon>Embryophyta</taxon>
        <taxon>Tracheophyta</taxon>
        <taxon>Spermatophyta</taxon>
        <taxon>Magnoliopsida</taxon>
        <taxon>Liliopsida</taxon>
        <taxon>Poales</taxon>
        <taxon>Poaceae</taxon>
        <taxon>PACMAD clade</taxon>
        <taxon>Panicoideae</taxon>
        <taxon>Andropogonodae</taxon>
        <taxon>Andropogoneae</taxon>
        <taxon>Tripsacinae</taxon>
        <taxon>Zea</taxon>
    </lineage>
</organism>
<accession>C0PNG9</accession>
<evidence type="ECO:0000313" key="2">
    <source>
        <dbReference type="EMBL" id="ACN36735.1"/>
    </source>
</evidence>
<name>C0PNG9_MAIZE</name>
<proteinExistence type="evidence at transcript level"/>
<dbReference type="EMBL" id="BT069838">
    <property type="protein sequence ID" value="ACN36735.1"/>
    <property type="molecule type" value="mRNA"/>
</dbReference>